<evidence type="ECO:0000313" key="2">
    <source>
        <dbReference type="Proteomes" id="UP000824633"/>
    </source>
</evidence>
<evidence type="ECO:0000313" key="1">
    <source>
        <dbReference type="EMBL" id="BCZ48385.1"/>
    </source>
</evidence>
<accession>A0ABM7T8X9</accession>
<dbReference type="InterPro" id="IPR037236">
    <property type="entry name" value="STIV_B116-like_sf"/>
</dbReference>
<name>A0ABM7T8X9_9CLOT</name>
<proteinExistence type="predicted"/>
<gene>
    <name evidence="1" type="primary">yddF</name>
    <name evidence="1" type="ORF">psyc5s11_44520</name>
</gene>
<protein>
    <recommendedName>
        <fullName evidence="3">DUF1874 domain-containing protein</fullName>
    </recommendedName>
</protein>
<reference evidence="2" key="1">
    <citation type="submission" date="2021-07" db="EMBL/GenBank/DDBJ databases">
        <title>Complete genome sequencing of a Clostridium isolate.</title>
        <authorList>
            <person name="Ueki A."/>
            <person name="Tonouchi A."/>
        </authorList>
    </citation>
    <scope>NUCLEOTIDE SEQUENCE [LARGE SCALE GENOMIC DNA]</scope>
    <source>
        <strain evidence="2">C5S11</strain>
    </source>
</reference>
<dbReference type="Gene3D" id="3.40.50.11170">
    <property type="entry name" value="Uncharacterised protein PF08960, DUF1874"/>
    <property type="match status" value="1"/>
</dbReference>
<dbReference type="Pfam" id="PF08960">
    <property type="entry name" value="STIV_B116-like"/>
    <property type="match status" value="1"/>
</dbReference>
<dbReference type="RefSeq" id="WP_224034650.1">
    <property type="nucleotide sequence ID" value="NZ_AP024849.1"/>
</dbReference>
<dbReference type="SUPFAM" id="SSF143602">
    <property type="entry name" value="STIV B116-like"/>
    <property type="match status" value="1"/>
</dbReference>
<dbReference type="EMBL" id="AP024849">
    <property type="protein sequence ID" value="BCZ48385.1"/>
    <property type="molecule type" value="Genomic_DNA"/>
</dbReference>
<dbReference type="InterPro" id="IPR015055">
    <property type="entry name" value="STIV_B116-like"/>
</dbReference>
<sequence length="110" mass="12298">MDESMKVGIFNGTIATTNGVYKISDINVSDAKKLICKNGFISAIGHKSTAEAISDSFNMDIPMSRIDFKQQVGQKAVVFKLNRRPPEGSILCRTEIEEIGYSFKLMERFE</sequence>
<keyword evidence="2" id="KW-1185">Reference proteome</keyword>
<dbReference type="Proteomes" id="UP000824633">
    <property type="component" value="Chromosome"/>
</dbReference>
<evidence type="ECO:0008006" key="3">
    <source>
        <dbReference type="Google" id="ProtNLM"/>
    </source>
</evidence>
<organism evidence="1 2">
    <name type="scientific">Clostridium gelidum</name>
    <dbReference type="NCBI Taxonomy" id="704125"/>
    <lineage>
        <taxon>Bacteria</taxon>
        <taxon>Bacillati</taxon>
        <taxon>Bacillota</taxon>
        <taxon>Clostridia</taxon>
        <taxon>Eubacteriales</taxon>
        <taxon>Clostridiaceae</taxon>
        <taxon>Clostridium</taxon>
    </lineage>
</organism>